<dbReference type="Proteomes" id="UP000233654">
    <property type="component" value="Unassembled WGS sequence"/>
</dbReference>
<dbReference type="AlphaFoldDB" id="A0A2N3G4Z1"/>
<name>A0A2N3G4Z1_9ACTN</name>
<sequence length="80" mass="8755">MDIISMVEQWKGQEIVAFCGSIKYRGTLENVIDGKFFVLSRVAIMNPAAGETAEYETCILNADQVSGLANKEIVGRGEEV</sequence>
<reference evidence="1 2" key="1">
    <citation type="journal article" date="2017" name="ISME J.">
        <title>Potential for microbial H2 and metal transformations associated with novel bacteria and archaea in deep terrestrial subsurface sediments.</title>
        <authorList>
            <person name="Hernsdorf A.W."/>
            <person name="Amano Y."/>
            <person name="Miyakawa K."/>
            <person name="Ise K."/>
            <person name="Suzuki Y."/>
            <person name="Anantharaman K."/>
            <person name="Probst A."/>
            <person name="Burstein D."/>
            <person name="Thomas B.C."/>
            <person name="Banfield J.F."/>
        </authorList>
    </citation>
    <scope>NUCLEOTIDE SEQUENCE [LARGE SCALE GENOMIC DNA]</scope>
    <source>
        <strain evidence="1">HGW-Actinobacteria-3</strain>
    </source>
</reference>
<evidence type="ECO:0000313" key="1">
    <source>
        <dbReference type="EMBL" id="PKQ27790.1"/>
    </source>
</evidence>
<evidence type="ECO:0000313" key="2">
    <source>
        <dbReference type="Proteomes" id="UP000233654"/>
    </source>
</evidence>
<gene>
    <name evidence="1" type="ORF">CVT63_06190</name>
</gene>
<comment type="caution">
    <text evidence="1">The sequence shown here is derived from an EMBL/GenBank/DDBJ whole genome shotgun (WGS) entry which is preliminary data.</text>
</comment>
<dbReference type="EMBL" id="PHEX01000054">
    <property type="protein sequence ID" value="PKQ27790.1"/>
    <property type="molecule type" value="Genomic_DNA"/>
</dbReference>
<protein>
    <submittedName>
        <fullName evidence="1">Uncharacterized protein</fullName>
    </submittedName>
</protein>
<proteinExistence type="predicted"/>
<organism evidence="1 2">
    <name type="scientific">Candidatus Anoxymicrobium japonicum</name>
    <dbReference type="NCBI Taxonomy" id="2013648"/>
    <lineage>
        <taxon>Bacteria</taxon>
        <taxon>Bacillati</taxon>
        <taxon>Actinomycetota</taxon>
        <taxon>Candidatus Geothermincolia</taxon>
        <taxon>Candidatus Geothermincolales</taxon>
        <taxon>Candidatus Anoxymicrobiaceae</taxon>
        <taxon>Candidatus Anoxymicrobium</taxon>
    </lineage>
</organism>
<accession>A0A2N3G4Z1</accession>